<organism evidence="2 3">
    <name type="scientific">Candidatus Magnetoglobus multicellularis str. Araruama</name>
    <dbReference type="NCBI Taxonomy" id="890399"/>
    <lineage>
        <taxon>Bacteria</taxon>
        <taxon>Pseudomonadati</taxon>
        <taxon>Thermodesulfobacteriota</taxon>
        <taxon>Desulfobacteria</taxon>
        <taxon>Desulfobacterales</taxon>
        <taxon>Desulfobacteraceae</taxon>
        <taxon>Candidatus Magnetoglobus</taxon>
    </lineage>
</organism>
<dbReference type="InterPro" id="IPR045486">
    <property type="entry name" value="fvmX7"/>
</dbReference>
<gene>
    <name evidence="2" type="ORF">OMM_05459</name>
</gene>
<evidence type="ECO:0000313" key="2">
    <source>
        <dbReference type="EMBL" id="ETR66837.1"/>
    </source>
</evidence>
<dbReference type="Proteomes" id="UP000189670">
    <property type="component" value="Unassembled WGS sequence"/>
</dbReference>
<name>A0A1V1NW63_9BACT</name>
<dbReference type="EMBL" id="ATBP01001717">
    <property type="protein sequence ID" value="ETR66837.1"/>
    <property type="molecule type" value="Genomic_DNA"/>
</dbReference>
<accession>A0A1V1NW63</accession>
<protein>
    <recommendedName>
        <fullName evidence="1">FtsH ternary system domain-containing protein</fullName>
    </recommendedName>
</protein>
<evidence type="ECO:0000259" key="1">
    <source>
        <dbReference type="Pfam" id="PF20005"/>
    </source>
</evidence>
<reference evidence="3" key="1">
    <citation type="submission" date="2012-11" db="EMBL/GenBank/DDBJ databases">
        <authorList>
            <person name="Lucero-Rivera Y.E."/>
            <person name="Tovar-Ramirez D."/>
        </authorList>
    </citation>
    <scope>NUCLEOTIDE SEQUENCE [LARGE SCALE GENOMIC DNA]</scope>
    <source>
        <strain evidence="3">Araruama</strain>
    </source>
</reference>
<evidence type="ECO:0000313" key="3">
    <source>
        <dbReference type="Proteomes" id="UP000189670"/>
    </source>
</evidence>
<dbReference type="AlphaFoldDB" id="A0A1V1NW63"/>
<comment type="caution">
    <text evidence="2">The sequence shown here is derived from an EMBL/GenBank/DDBJ whole genome shotgun (WGS) entry which is preliminary data.</text>
</comment>
<feature type="domain" description="FtsH ternary system" evidence="1">
    <location>
        <begin position="2"/>
        <end position="154"/>
    </location>
</feature>
<proteinExistence type="predicted"/>
<sequence>MPAPEIHLRLTSSPPLPGFPDALLLDEKECGWLKEIIMGRPEAETTYLIPGQNHSLLIAPGGLTSTMPFGLPLRCIGPNGLYLQECRAFYPPLPENARKQAFPCTADTIQVVIDSPKTSKLSAIQFQTKHLMPVWQLWMVKGPEVIKGVSEGVAKTLKELSTKIQLPESKPLKKQLARMLPKSLAPTQKANPETLRQEALSLIHKKQFAEAARYMEQAGDMLTAARLYEQAAEEH</sequence>
<dbReference type="Pfam" id="PF20005">
    <property type="entry name" value="fvmX7"/>
    <property type="match status" value="1"/>
</dbReference>